<comment type="caution">
    <text evidence="2">The sequence shown here is derived from an EMBL/GenBank/DDBJ whole genome shotgun (WGS) entry which is preliminary data.</text>
</comment>
<keyword evidence="1" id="KW-0472">Membrane</keyword>
<keyword evidence="1" id="KW-1133">Transmembrane helix</keyword>
<feature type="non-terminal residue" evidence="2">
    <location>
        <position position="105"/>
    </location>
</feature>
<dbReference type="AlphaFoldDB" id="A0A9D1ZWX6"/>
<dbReference type="Proteomes" id="UP000886750">
    <property type="component" value="Unassembled WGS sequence"/>
</dbReference>
<protein>
    <submittedName>
        <fullName evidence="2">Uncharacterized protein</fullName>
    </submittedName>
</protein>
<dbReference type="EMBL" id="DXCQ01000053">
    <property type="protein sequence ID" value="HIY97178.1"/>
    <property type="molecule type" value="Genomic_DNA"/>
</dbReference>
<proteinExistence type="predicted"/>
<sequence length="105" mass="11862">MIFKNAFHLLVDNFKLNYKMLLYKLVVAVITIALGAALLYPTLNSLFTSAPFRELADLLKEFFRALISGNTEFLSSFTETLQAKVSALLAYLQENTPNVVFFFVS</sequence>
<evidence type="ECO:0000313" key="2">
    <source>
        <dbReference type="EMBL" id="HIY97178.1"/>
    </source>
</evidence>
<feature type="transmembrane region" description="Helical" evidence="1">
    <location>
        <begin position="21"/>
        <end position="43"/>
    </location>
</feature>
<organism evidence="2 3">
    <name type="scientific">Candidatus Borkfalkia excrementigallinarum</name>
    <dbReference type="NCBI Taxonomy" id="2838506"/>
    <lineage>
        <taxon>Bacteria</taxon>
        <taxon>Bacillati</taxon>
        <taxon>Bacillota</taxon>
        <taxon>Clostridia</taxon>
        <taxon>Christensenellales</taxon>
        <taxon>Christensenellaceae</taxon>
        <taxon>Candidatus Borkfalkia</taxon>
    </lineage>
</organism>
<reference evidence="2" key="2">
    <citation type="submission" date="2021-04" db="EMBL/GenBank/DDBJ databases">
        <authorList>
            <person name="Gilroy R."/>
        </authorList>
    </citation>
    <scope>NUCLEOTIDE SEQUENCE</scope>
    <source>
        <strain evidence="2">1345</strain>
    </source>
</reference>
<accession>A0A9D1ZWX6</accession>
<name>A0A9D1ZWX6_9FIRM</name>
<reference evidence="2" key="1">
    <citation type="journal article" date="2021" name="PeerJ">
        <title>Extensive microbial diversity within the chicken gut microbiome revealed by metagenomics and culture.</title>
        <authorList>
            <person name="Gilroy R."/>
            <person name="Ravi A."/>
            <person name="Getino M."/>
            <person name="Pursley I."/>
            <person name="Horton D.L."/>
            <person name="Alikhan N.F."/>
            <person name="Baker D."/>
            <person name="Gharbi K."/>
            <person name="Hall N."/>
            <person name="Watson M."/>
            <person name="Adriaenssens E.M."/>
            <person name="Foster-Nyarko E."/>
            <person name="Jarju S."/>
            <person name="Secka A."/>
            <person name="Antonio M."/>
            <person name="Oren A."/>
            <person name="Chaudhuri R.R."/>
            <person name="La Ragione R."/>
            <person name="Hildebrand F."/>
            <person name="Pallen M.J."/>
        </authorList>
    </citation>
    <scope>NUCLEOTIDE SEQUENCE</scope>
    <source>
        <strain evidence="2">1345</strain>
    </source>
</reference>
<evidence type="ECO:0000256" key="1">
    <source>
        <dbReference type="SAM" id="Phobius"/>
    </source>
</evidence>
<keyword evidence="1" id="KW-0812">Transmembrane</keyword>
<gene>
    <name evidence="2" type="ORF">H9729_05765</name>
</gene>
<evidence type="ECO:0000313" key="3">
    <source>
        <dbReference type="Proteomes" id="UP000886750"/>
    </source>
</evidence>